<dbReference type="FunFam" id="1.10.472.80:FF:000044">
    <property type="entry name" value="GTPase-activating protein GYP5"/>
    <property type="match status" value="1"/>
</dbReference>
<evidence type="ECO:0000256" key="3">
    <source>
        <dbReference type="ARBA" id="ARBA00022468"/>
    </source>
</evidence>
<evidence type="ECO:0000256" key="9">
    <source>
        <dbReference type="ARBA" id="ARBA00072088"/>
    </source>
</evidence>
<evidence type="ECO:0000256" key="5">
    <source>
        <dbReference type="ARBA" id="ARBA00022892"/>
    </source>
</evidence>
<feature type="compositionally biased region" description="Basic and acidic residues" evidence="11">
    <location>
        <begin position="1"/>
        <end position="13"/>
    </location>
</feature>
<feature type="coiled-coil region" evidence="10">
    <location>
        <begin position="747"/>
        <end position="866"/>
    </location>
</feature>
<feature type="compositionally biased region" description="Basic and acidic residues" evidence="11">
    <location>
        <begin position="263"/>
        <end position="281"/>
    </location>
</feature>
<name>A0AAE0LPN1_9PEZI</name>
<dbReference type="PROSITE" id="PS50086">
    <property type="entry name" value="TBC_RABGAP"/>
    <property type="match status" value="1"/>
</dbReference>
<dbReference type="PANTHER" id="PTHR47219:SF9">
    <property type="entry name" value="GTPASE ACTIVATING PROTEIN AND CENTROSOME-ASSOCIATED, ISOFORM B"/>
    <property type="match status" value="1"/>
</dbReference>
<evidence type="ECO:0000256" key="6">
    <source>
        <dbReference type="ARBA" id="ARBA00022927"/>
    </source>
</evidence>
<feature type="compositionally biased region" description="Acidic residues" evidence="11">
    <location>
        <begin position="87"/>
        <end position="97"/>
    </location>
</feature>
<feature type="domain" description="Rab-GAP TBC" evidence="12">
    <location>
        <begin position="380"/>
        <end position="639"/>
    </location>
</feature>
<evidence type="ECO:0000256" key="11">
    <source>
        <dbReference type="SAM" id="MobiDB-lite"/>
    </source>
</evidence>
<dbReference type="Proteomes" id="UP001278766">
    <property type="component" value="Unassembled WGS sequence"/>
</dbReference>
<keyword evidence="2" id="KW-0813">Transport</keyword>
<dbReference type="GO" id="GO:0016192">
    <property type="term" value="P:vesicle-mediated transport"/>
    <property type="evidence" value="ECO:0007669"/>
    <property type="project" value="UniProtKB-KW"/>
</dbReference>
<feature type="region of interest" description="Disordered" evidence="11">
    <location>
        <begin position="413"/>
        <end position="480"/>
    </location>
</feature>
<dbReference type="GeneID" id="87836319"/>
<dbReference type="GO" id="GO:0005096">
    <property type="term" value="F:GTPase activator activity"/>
    <property type="evidence" value="ECO:0007669"/>
    <property type="project" value="UniProtKB-KW"/>
</dbReference>
<proteinExistence type="inferred from homology"/>
<dbReference type="PANTHER" id="PTHR47219">
    <property type="entry name" value="RAB GTPASE-ACTIVATING PROTEIN 1-LIKE"/>
    <property type="match status" value="1"/>
</dbReference>
<dbReference type="SUPFAM" id="SSF47923">
    <property type="entry name" value="Ypt/Rab-GAP domain of gyp1p"/>
    <property type="match status" value="2"/>
</dbReference>
<dbReference type="InterPro" id="IPR000195">
    <property type="entry name" value="Rab-GAP-TBC_dom"/>
</dbReference>
<comment type="subcellular location">
    <subcellularLocation>
        <location evidence="1">Cytoplasm</location>
    </subcellularLocation>
</comment>
<dbReference type="AlphaFoldDB" id="A0AAE0LPN1"/>
<keyword evidence="7 10" id="KW-0175">Coiled coil</keyword>
<feature type="compositionally biased region" description="Polar residues" evidence="11">
    <location>
        <begin position="123"/>
        <end position="132"/>
    </location>
</feature>
<feature type="compositionally biased region" description="Basic and acidic residues" evidence="11">
    <location>
        <begin position="44"/>
        <end position="59"/>
    </location>
</feature>
<sequence>MSATEETVKKEMPEAQETAEPGKLEETQNTQGTEEESSDEETEEQQRPASRDGSEKDTETFEDAVETGSLRSLTKRQPPVNPPSVEDPIDSDYEDEASQTAATNGRPDSQELPTEKKIPRPLSQESAGSLDNVNLDDDAATATTAPTQQESSPPPEKAPKTMSFSSLTNALPPMPWSPPATDPQSKSPPAAAAAVAAPPPPAPAAAPAPAPAPTGRKFNSPFSWLSRSSSKDPPAVQPIPSTRRNTASSVATMTSNPEMMLSKLEEEKDGEDGPRNSLKDRFKALRMREEVVAQIEEEKTLTVSSDAAENGAAGQPPPSPLPQSPNKNLAPGTASGATAGPSSLVDVDVDWDLWQNVVNEGPAAVARTSAEELNRAIATGIPSAIRGVIWQVLAQSKNEELEAVYRDLVVRGTDKEKKDKDRQSSGTTISATISASAKGSTSSASSVHSVNSGSNGAPSPTDSDSVKKAQSISAAERQKKDKEDVAAIQKLEKTIRRDLGARTSYSKFAAAQGLQEGLFGVCKAYALFDDAVGYAQGMNFLVMPILFNMPEEEAFCLLVRLMNQYHLRDLFVQDMPGLHLHLYQFERLLEDFEPALYCHLKRRGISPHLYATQWFLTLFAYRFPLQLVLRIYDLILSEGLSAILKFGTVLMQKNSAALLAISDMAQLTTFLKDRVFDVYIDASPSSTSILENGFFGSSSSSMDKEVYRADQLVRDACEVKITPDMLKSYQVEWEEKTRAEREREAELEALRASNASYAIRMRKLEARLQDVDAEQASLATELVHTKVDNNELRDENEGLKIQVKELRIVIEKQPAELESAWQLERDDLMKRNANVHEENQKLEKEMSELEEELVQTKMQYAETNSQHEALTRKWTDLKRQFQS</sequence>
<feature type="compositionally biased region" description="Polar residues" evidence="11">
    <location>
        <begin position="98"/>
        <end position="107"/>
    </location>
</feature>
<feature type="compositionally biased region" description="Pro residues" evidence="11">
    <location>
        <begin position="197"/>
        <end position="212"/>
    </location>
</feature>
<evidence type="ECO:0000256" key="7">
    <source>
        <dbReference type="ARBA" id="ARBA00023054"/>
    </source>
</evidence>
<feature type="compositionally biased region" description="Polar residues" evidence="11">
    <location>
        <begin position="239"/>
        <end position="257"/>
    </location>
</feature>
<dbReference type="InterPro" id="IPR035969">
    <property type="entry name" value="Rab-GAP_TBC_sf"/>
</dbReference>
<evidence type="ECO:0000256" key="4">
    <source>
        <dbReference type="ARBA" id="ARBA00022490"/>
    </source>
</evidence>
<dbReference type="GO" id="GO:0005737">
    <property type="term" value="C:cytoplasm"/>
    <property type="evidence" value="ECO:0007669"/>
    <property type="project" value="UniProtKB-SubCell"/>
</dbReference>
<evidence type="ECO:0000256" key="2">
    <source>
        <dbReference type="ARBA" id="ARBA00022448"/>
    </source>
</evidence>
<feature type="region of interest" description="Disordered" evidence="11">
    <location>
        <begin position="295"/>
        <end position="341"/>
    </location>
</feature>
<evidence type="ECO:0000256" key="10">
    <source>
        <dbReference type="SAM" id="Coils"/>
    </source>
</evidence>
<feature type="compositionally biased region" description="Acidic residues" evidence="11">
    <location>
        <begin position="33"/>
        <end position="43"/>
    </location>
</feature>
<feature type="compositionally biased region" description="Polar residues" evidence="11">
    <location>
        <begin position="457"/>
        <end position="473"/>
    </location>
</feature>
<keyword evidence="14" id="KW-1185">Reference proteome</keyword>
<organism evidence="13 14">
    <name type="scientific">Chaetomium fimeti</name>
    <dbReference type="NCBI Taxonomy" id="1854472"/>
    <lineage>
        <taxon>Eukaryota</taxon>
        <taxon>Fungi</taxon>
        <taxon>Dikarya</taxon>
        <taxon>Ascomycota</taxon>
        <taxon>Pezizomycotina</taxon>
        <taxon>Sordariomycetes</taxon>
        <taxon>Sordariomycetidae</taxon>
        <taxon>Sordariales</taxon>
        <taxon>Chaetomiaceae</taxon>
        <taxon>Chaetomium</taxon>
    </lineage>
</organism>
<comment type="caution">
    <text evidence="13">The sequence shown here is derived from an EMBL/GenBank/DDBJ whole genome shotgun (WGS) entry which is preliminary data.</text>
</comment>
<keyword evidence="4" id="KW-0963">Cytoplasm</keyword>
<keyword evidence="3" id="KW-0343">GTPase activation</keyword>
<dbReference type="Gene3D" id="1.10.10.750">
    <property type="entry name" value="Ypt/Rab-GAP domain of gyp1p, domain 1"/>
    <property type="match status" value="1"/>
</dbReference>
<feature type="region of interest" description="Disordered" evidence="11">
    <location>
        <begin position="1"/>
        <end position="281"/>
    </location>
</feature>
<comment type="similarity">
    <text evidence="8">Belongs to the GYP5 family.</text>
</comment>
<feature type="compositionally biased region" description="Low complexity" evidence="11">
    <location>
        <begin position="424"/>
        <end position="456"/>
    </location>
</feature>
<reference evidence="13" key="2">
    <citation type="submission" date="2023-06" db="EMBL/GenBank/DDBJ databases">
        <authorList>
            <consortium name="Lawrence Berkeley National Laboratory"/>
            <person name="Haridas S."/>
            <person name="Hensen N."/>
            <person name="Bonometti L."/>
            <person name="Westerberg I."/>
            <person name="Brannstrom I.O."/>
            <person name="Guillou S."/>
            <person name="Cros-Aarteil S."/>
            <person name="Calhoun S."/>
            <person name="Kuo A."/>
            <person name="Mondo S."/>
            <person name="Pangilinan J."/>
            <person name="Riley R."/>
            <person name="Labutti K."/>
            <person name="Andreopoulos B."/>
            <person name="Lipzen A."/>
            <person name="Chen C."/>
            <person name="Yanf M."/>
            <person name="Daum C."/>
            <person name="Ng V."/>
            <person name="Clum A."/>
            <person name="Steindorff A."/>
            <person name="Ohm R."/>
            <person name="Martin F."/>
            <person name="Silar P."/>
            <person name="Natvig D."/>
            <person name="Lalanne C."/>
            <person name="Gautier V."/>
            <person name="Ament-Velasquez S.L."/>
            <person name="Kruys A."/>
            <person name="Hutchinson M.I."/>
            <person name="Powell A.J."/>
            <person name="Barry K."/>
            <person name="Miller A.N."/>
            <person name="Grigoriev I.V."/>
            <person name="Debuchy R."/>
            <person name="Gladieux P."/>
            <person name="Thoren M.H."/>
            <person name="Johannesson H."/>
        </authorList>
    </citation>
    <scope>NUCLEOTIDE SEQUENCE</scope>
    <source>
        <strain evidence="13">CBS 168.71</strain>
    </source>
</reference>
<evidence type="ECO:0000259" key="12">
    <source>
        <dbReference type="PROSITE" id="PS50086"/>
    </source>
</evidence>
<dbReference type="SMART" id="SM00164">
    <property type="entry name" value="TBC"/>
    <property type="match status" value="1"/>
</dbReference>
<evidence type="ECO:0000256" key="1">
    <source>
        <dbReference type="ARBA" id="ARBA00004496"/>
    </source>
</evidence>
<evidence type="ECO:0000256" key="8">
    <source>
        <dbReference type="ARBA" id="ARBA00061661"/>
    </source>
</evidence>
<feature type="compositionally biased region" description="Basic and acidic residues" evidence="11">
    <location>
        <begin position="413"/>
        <end position="423"/>
    </location>
</feature>
<protein>
    <recommendedName>
        <fullName evidence="9">GTPase-activating protein GYP5</fullName>
    </recommendedName>
</protein>
<dbReference type="InterPro" id="IPR050302">
    <property type="entry name" value="Rab_GAP_TBC_domain"/>
</dbReference>
<feature type="compositionally biased region" description="Low complexity" evidence="11">
    <location>
        <begin position="324"/>
        <end position="341"/>
    </location>
</feature>
<feature type="compositionally biased region" description="Pro residues" evidence="11">
    <location>
        <begin position="172"/>
        <end position="181"/>
    </location>
</feature>
<reference evidence="13" key="1">
    <citation type="journal article" date="2023" name="Mol. Phylogenet. Evol.">
        <title>Genome-scale phylogeny and comparative genomics of the fungal order Sordariales.</title>
        <authorList>
            <person name="Hensen N."/>
            <person name="Bonometti L."/>
            <person name="Westerberg I."/>
            <person name="Brannstrom I.O."/>
            <person name="Guillou S."/>
            <person name="Cros-Aarteil S."/>
            <person name="Calhoun S."/>
            <person name="Haridas S."/>
            <person name="Kuo A."/>
            <person name="Mondo S."/>
            <person name="Pangilinan J."/>
            <person name="Riley R."/>
            <person name="LaButti K."/>
            <person name="Andreopoulos B."/>
            <person name="Lipzen A."/>
            <person name="Chen C."/>
            <person name="Yan M."/>
            <person name="Daum C."/>
            <person name="Ng V."/>
            <person name="Clum A."/>
            <person name="Steindorff A."/>
            <person name="Ohm R.A."/>
            <person name="Martin F."/>
            <person name="Silar P."/>
            <person name="Natvig D.O."/>
            <person name="Lalanne C."/>
            <person name="Gautier V."/>
            <person name="Ament-Velasquez S.L."/>
            <person name="Kruys A."/>
            <person name="Hutchinson M.I."/>
            <person name="Powell A.J."/>
            <person name="Barry K."/>
            <person name="Miller A.N."/>
            <person name="Grigoriev I.V."/>
            <person name="Debuchy R."/>
            <person name="Gladieux P."/>
            <person name="Hiltunen Thoren M."/>
            <person name="Johannesson H."/>
        </authorList>
    </citation>
    <scope>NUCLEOTIDE SEQUENCE</scope>
    <source>
        <strain evidence="13">CBS 168.71</strain>
    </source>
</reference>
<evidence type="ECO:0000313" key="14">
    <source>
        <dbReference type="Proteomes" id="UP001278766"/>
    </source>
</evidence>
<accession>A0AAE0LPN1</accession>
<gene>
    <name evidence="13" type="ORF">B0H64DRAFT_207899</name>
</gene>
<dbReference type="GO" id="GO:0031267">
    <property type="term" value="F:small GTPase binding"/>
    <property type="evidence" value="ECO:0007669"/>
    <property type="project" value="TreeGrafter"/>
</dbReference>
<keyword evidence="6" id="KW-0653">Protein transport</keyword>
<keyword evidence="5" id="KW-0931">ER-Golgi transport</keyword>
<dbReference type="Gene3D" id="1.10.287.1490">
    <property type="match status" value="1"/>
</dbReference>
<evidence type="ECO:0000313" key="13">
    <source>
        <dbReference type="EMBL" id="KAK3293206.1"/>
    </source>
</evidence>
<dbReference type="Gene3D" id="1.10.472.80">
    <property type="entry name" value="Ypt/Rab-GAP domain of gyp1p, domain 3"/>
    <property type="match status" value="1"/>
</dbReference>
<dbReference type="Pfam" id="PF23436">
    <property type="entry name" value="RabGap-TBC_2"/>
    <property type="match status" value="1"/>
</dbReference>
<dbReference type="EMBL" id="JAUEPN010000006">
    <property type="protein sequence ID" value="KAK3293206.1"/>
    <property type="molecule type" value="Genomic_DNA"/>
</dbReference>
<dbReference type="RefSeq" id="XP_062656720.1">
    <property type="nucleotide sequence ID" value="XM_062799371.1"/>
</dbReference>
<dbReference type="Gene3D" id="1.10.8.270">
    <property type="entry name" value="putative rabgap domain of human tbc1 domain family member 14 like domains"/>
    <property type="match status" value="1"/>
</dbReference>
<dbReference type="GO" id="GO:0015031">
    <property type="term" value="P:protein transport"/>
    <property type="evidence" value="ECO:0007669"/>
    <property type="project" value="UniProtKB-KW"/>
</dbReference>